<evidence type="ECO:0000313" key="2">
    <source>
        <dbReference type="EMBL" id="MDR6271201.1"/>
    </source>
</evidence>
<reference evidence="2 3" key="1">
    <citation type="submission" date="2023-07" db="EMBL/GenBank/DDBJ databases">
        <title>Sequencing the genomes of 1000 actinobacteria strains.</title>
        <authorList>
            <person name="Klenk H.-P."/>
        </authorList>
    </citation>
    <scope>NUCLEOTIDE SEQUENCE [LARGE SCALE GENOMIC DNA]</scope>
    <source>
        <strain evidence="2 3">DSM 14555</strain>
    </source>
</reference>
<keyword evidence="3" id="KW-1185">Reference proteome</keyword>
<name>A0ABU1JH50_9MICC</name>
<proteinExistence type="predicted"/>
<sequence length="44" mass="4564">MKFAQRIKMPSRSGGNPCPAPVFRHPGGGGTVVKLAEVSGRITA</sequence>
<gene>
    <name evidence="2" type="ORF">JOE69_003439</name>
</gene>
<dbReference type="EMBL" id="JAVDQF010000001">
    <property type="protein sequence ID" value="MDR6271201.1"/>
    <property type="molecule type" value="Genomic_DNA"/>
</dbReference>
<accession>A0ABU1JH50</accession>
<feature type="region of interest" description="Disordered" evidence="1">
    <location>
        <begin position="1"/>
        <end position="27"/>
    </location>
</feature>
<dbReference type="Proteomes" id="UP001185069">
    <property type="component" value="Unassembled WGS sequence"/>
</dbReference>
<evidence type="ECO:0000313" key="3">
    <source>
        <dbReference type="Proteomes" id="UP001185069"/>
    </source>
</evidence>
<organism evidence="2 3">
    <name type="scientific">Arthrobacter russicus</name>
    <dbReference type="NCBI Taxonomy" id="172040"/>
    <lineage>
        <taxon>Bacteria</taxon>
        <taxon>Bacillati</taxon>
        <taxon>Actinomycetota</taxon>
        <taxon>Actinomycetes</taxon>
        <taxon>Micrococcales</taxon>
        <taxon>Micrococcaceae</taxon>
        <taxon>Arthrobacter</taxon>
    </lineage>
</organism>
<comment type="caution">
    <text evidence="2">The sequence shown here is derived from an EMBL/GenBank/DDBJ whole genome shotgun (WGS) entry which is preliminary data.</text>
</comment>
<evidence type="ECO:0000256" key="1">
    <source>
        <dbReference type="SAM" id="MobiDB-lite"/>
    </source>
</evidence>
<protein>
    <submittedName>
        <fullName evidence="2">Uncharacterized protein</fullName>
    </submittedName>
</protein>